<feature type="domain" description="Phosphatidic acid phosphatase type 2/haloperoxidase" evidence="2">
    <location>
        <begin position="66"/>
        <end position="172"/>
    </location>
</feature>
<reference evidence="3 4" key="1">
    <citation type="journal article" date="2015" name="Nature">
        <title>rRNA introns, odd ribosomes, and small enigmatic genomes across a large radiation of phyla.</title>
        <authorList>
            <person name="Brown C.T."/>
            <person name="Hug L.A."/>
            <person name="Thomas B.C."/>
            <person name="Sharon I."/>
            <person name="Castelle C.J."/>
            <person name="Singh A."/>
            <person name="Wilkins M.J."/>
            <person name="Williams K.H."/>
            <person name="Banfield J.F."/>
        </authorList>
    </citation>
    <scope>NUCLEOTIDE SEQUENCE [LARGE SCALE GENOMIC DNA]</scope>
</reference>
<dbReference type="EMBL" id="LCLH01000045">
    <property type="protein sequence ID" value="KKU12678.1"/>
    <property type="molecule type" value="Genomic_DNA"/>
</dbReference>
<proteinExistence type="predicted"/>
<evidence type="ECO:0000256" key="1">
    <source>
        <dbReference type="SAM" id="Phobius"/>
    </source>
</evidence>
<dbReference type="Proteomes" id="UP000034911">
    <property type="component" value="Unassembled WGS sequence"/>
</dbReference>
<dbReference type="Pfam" id="PF01569">
    <property type="entry name" value="PAP2"/>
    <property type="match status" value="1"/>
</dbReference>
<evidence type="ECO:0000313" key="3">
    <source>
        <dbReference type="EMBL" id="KKU12678.1"/>
    </source>
</evidence>
<dbReference type="AlphaFoldDB" id="A0A0G1Q4R1"/>
<feature type="transmembrane region" description="Helical" evidence="1">
    <location>
        <begin position="25"/>
        <end position="51"/>
    </location>
</feature>
<name>A0A0G1Q4R1_9BACT</name>
<keyword evidence="1" id="KW-0812">Transmembrane</keyword>
<keyword evidence="1" id="KW-1133">Transmembrane helix</keyword>
<evidence type="ECO:0000259" key="2">
    <source>
        <dbReference type="SMART" id="SM00014"/>
    </source>
</evidence>
<feature type="transmembrane region" description="Helical" evidence="1">
    <location>
        <begin position="134"/>
        <end position="151"/>
    </location>
</feature>
<dbReference type="PANTHER" id="PTHR14969:SF13">
    <property type="entry name" value="AT30094P"/>
    <property type="match status" value="1"/>
</dbReference>
<organism evidence="3 4">
    <name type="scientific">Candidatus Magasanikbacteria bacterium GW2011_GWC2_45_8</name>
    <dbReference type="NCBI Taxonomy" id="1619050"/>
    <lineage>
        <taxon>Bacteria</taxon>
        <taxon>Candidatus Magasanikiibacteriota</taxon>
    </lineage>
</organism>
<gene>
    <name evidence="3" type="ORF">UX20_C0045G0004</name>
</gene>
<sequence length="179" mass="20034">MMEFLRGWDHQLTIGFNHFFASHAWSVALAVVAADYLIFVLALAALCVIMYRAGSKMARIEALRNLVTSVIAVYSVQWVIGSLWFRFRPFVVFHAIKKLIATPVTLHSFPSGHATVAAALATVVYMYDKKWGKIAWFLAFVIAMGRVAAGVHYFSDVAVGLALGWIGTWIIVRFFKSIF</sequence>
<dbReference type="PANTHER" id="PTHR14969">
    <property type="entry name" value="SPHINGOSINE-1-PHOSPHATE PHOSPHOHYDROLASE"/>
    <property type="match status" value="1"/>
</dbReference>
<dbReference type="GO" id="GO:0042392">
    <property type="term" value="F:sphingosine-1-phosphate phosphatase activity"/>
    <property type="evidence" value="ECO:0007669"/>
    <property type="project" value="TreeGrafter"/>
</dbReference>
<evidence type="ECO:0000313" key="4">
    <source>
        <dbReference type="Proteomes" id="UP000034911"/>
    </source>
</evidence>
<dbReference type="STRING" id="1619050.UX20_C0045G0004"/>
<feature type="transmembrane region" description="Helical" evidence="1">
    <location>
        <begin position="105"/>
        <end position="127"/>
    </location>
</feature>
<dbReference type="SUPFAM" id="SSF48317">
    <property type="entry name" value="Acid phosphatase/Vanadium-dependent haloperoxidase"/>
    <property type="match status" value="1"/>
</dbReference>
<dbReference type="SMART" id="SM00014">
    <property type="entry name" value="acidPPc"/>
    <property type="match status" value="1"/>
</dbReference>
<feature type="transmembrane region" description="Helical" evidence="1">
    <location>
        <begin position="63"/>
        <end position="85"/>
    </location>
</feature>
<accession>A0A0G1Q4R1</accession>
<dbReference type="InterPro" id="IPR036938">
    <property type="entry name" value="PAP2/HPO_sf"/>
</dbReference>
<dbReference type="Gene3D" id="1.20.144.10">
    <property type="entry name" value="Phosphatidic acid phosphatase type 2/haloperoxidase"/>
    <property type="match status" value="1"/>
</dbReference>
<comment type="caution">
    <text evidence="3">The sequence shown here is derived from an EMBL/GenBank/DDBJ whole genome shotgun (WGS) entry which is preliminary data.</text>
</comment>
<feature type="transmembrane region" description="Helical" evidence="1">
    <location>
        <begin position="157"/>
        <end position="175"/>
    </location>
</feature>
<dbReference type="InterPro" id="IPR000326">
    <property type="entry name" value="PAP2/HPO"/>
</dbReference>
<protein>
    <recommendedName>
        <fullName evidence="2">Phosphatidic acid phosphatase type 2/haloperoxidase domain-containing protein</fullName>
    </recommendedName>
</protein>
<keyword evidence="1" id="KW-0472">Membrane</keyword>